<feature type="transmembrane region" description="Helical" evidence="5">
    <location>
        <begin position="77"/>
        <end position="97"/>
    </location>
</feature>
<dbReference type="GO" id="GO:0016020">
    <property type="term" value="C:membrane"/>
    <property type="evidence" value="ECO:0007669"/>
    <property type="project" value="UniProtKB-SubCell"/>
</dbReference>
<evidence type="ECO:0000256" key="1">
    <source>
        <dbReference type="ARBA" id="ARBA00004141"/>
    </source>
</evidence>
<comment type="subcellular location">
    <subcellularLocation>
        <location evidence="1">Membrane</location>
        <topology evidence="1">Multi-pass membrane protein</topology>
    </subcellularLocation>
</comment>
<reference evidence="7" key="1">
    <citation type="journal article" date="2016" name="Genome Announc.">
        <title>Draft genome sequences of fungus Aspergillus calidoustus.</title>
        <authorList>
            <person name="Horn F."/>
            <person name="Linde J."/>
            <person name="Mattern D.J."/>
            <person name="Walther G."/>
            <person name="Guthke R."/>
            <person name="Scherlach K."/>
            <person name="Martin K."/>
            <person name="Brakhage A.A."/>
            <person name="Petzke L."/>
            <person name="Valiante V."/>
        </authorList>
    </citation>
    <scope>NUCLEOTIDE SEQUENCE [LARGE SCALE GENOMIC DNA]</scope>
    <source>
        <strain evidence="7">SF006504</strain>
    </source>
</reference>
<feature type="transmembrane region" description="Helical" evidence="5">
    <location>
        <begin position="36"/>
        <end position="57"/>
    </location>
</feature>
<evidence type="ECO:0000313" key="7">
    <source>
        <dbReference type="Proteomes" id="UP000054771"/>
    </source>
</evidence>
<evidence type="ECO:0008006" key="8">
    <source>
        <dbReference type="Google" id="ProtNLM"/>
    </source>
</evidence>
<organism evidence="6 7">
    <name type="scientific">Aspergillus calidoustus</name>
    <dbReference type="NCBI Taxonomy" id="454130"/>
    <lineage>
        <taxon>Eukaryota</taxon>
        <taxon>Fungi</taxon>
        <taxon>Dikarya</taxon>
        <taxon>Ascomycota</taxon>
        <taxon>Pezizomycotina</taxon>
        <taxon>Eurotiomycetes</taxon>
        <taxon>Eurotiomycetidae</taxon>
        <taxon>Eurotiales</taxon>
        <taxon>Aspergillaceae</taxon>
        <taxon>Aspergillus</taxon>
        <taxon>Aspergillus subgen. Nidulantes</taxon>
    </lineage>
</organism>
<dbReference type="Proteomes" id="UP000054771">
    <property type="component" value="Unassembled WGS sequence"/>
</dbReference>
<dbReference type="InterPro" id="IPR010291">
    <property type="entry name" value="Ion_channel_UNC-93"/>
</dbReference>
<dbReference type="InterPro" id="IPR051617">
    <property type="entry name" value="UNC-93-like_regulator"/>
</dbReference>
<feature type="transmembrane region" description="Helical" evidence="5">
    <location>
        <begin position="202"/>
        <end position="223"/>
    </location>
</feature>
<sequence>MAPETAKSQDISPAIEEDTAVAELDMSSEKICFSRYNAPFWQVVVVSFVAFGCPGMYNALSGIGGGGQLDTTTQAKGHIALASVSAAGNIFIAPVVNNILGPKWTIFIGGVPYVLYAGSLLAFTHTNNQAFVVGASAILGIGASLLWISQGSIMTGYPLPHQQGRMIGVFWIIFNLGGFLGSMVSFGLNFHSQSGTVSDSTYIAFMCIMGAGCCCALGLLNPYHVIREDRSRAAVAKKPSVWGEFVQLAKVIKDWRVVSLIPFWMAANYAYNYQQNSYNAKLFNIRTRSFNGGMYWLAQMVSSYLFGLFLDNKSMNRRQRGLWGFAITGIISMVVWAGGLAAQLRRGPTSDYYSLGGMDLLDSGAKYAGPFVLYFAYGAFDAVWQTLVYWTIGYLSHESPEQAARYVGAFKCMEAVGSAIASKVNSDKTNYNVEFAVDWAFVVFALVWVAPFAWSIQDTPAHAGQETAYAKEEPGEEQAI</sequence>
<evidence type="ECO:0000256" key="4">
    <source>
        <dbReference type="ARBA" id="ARBA00023136"/>
    </source>
</evidence>
<dbReference type="OrthoDB" id="196103at2759"/>
<keyword evidence="3 5" id="KW-1133">Transmembrane helix</keyword>
<proteinExistence type="predicted"/>
<dbReference type="Pfam" id="PF05978">
    <property type="entry name" value="UNC-93"/>
    <property type="match status" value="1"/>
</dbReference>
<dbReference type="SUPFAM" id="SSF103473">
    <property type="entry name" value="MFS general substrate transporter"/>
    <property type="match status" value="1"/>
</dbReference>
<dbReference type="PANTHER" id="PTHR23294">
    <property type="entry name" value="ET TRANSLATION PRODUCT-RELATED"/>
    <property type="match status" value="1"/>
</dbReference>
<feature type="transmembrane region" description="Helical" evidence="5">
    <location>
        <begin position="104"/>
        <end position="123"/>
    </location>
</feature>
<feature type="transmembrane region" description="Helical" evidence="5">
    <location>
        <begin position="435"/>
        <end position="454"/>
    </location>
</feature>
<dbReference type="Gene3D" id="1.20.1250.20">
    <property type="entry name" value="MFS general substrate transporter like domains"/>
    <property type="match status" value="2"/>
</dbReference>
<evidence type="ECO:0000256" key="5">
    <source>
        <dbReference type="SAM" id="Phobius"/>
    </source>
</evidence>
<keyword evidence="4 5" id="KW-0472">Membrane</keyword>
<name>A0A0U5GFT0_ASPCI</name>
<feature type="transmembrane region" description="Helical" evidence="5">
    <location>
        <begin position="129"/>
        <end position="148"/>
    </location>
</feature>
<accession>A0A0U5GFT0</accession>
<protein>
    <recommendedName>
        <fullName evidence="8">UNC93-like protein</fullName>
    </recommendedName>
</protein>
<evidence type="ECO:0000313" key="6">
    <source>
        <dbReference type="EMBL" id="CEL11297.1"/>
    </source>
</evidence>
<dbReference type="InterPro" id="IPR036259">
    <property type="entry name" value="MFS_trans_sf"/>
</dbReference>
<keyword evidence="7" id="KW-1185">Reference proteome</keyword>
<gene>
    <name evidence="6" type="ORF">ASPCAL14400</name>
</gene>
<evidence type="ECO:0000256" key="3">
    <source>
        <dbReference type="ARBA" id="ARBA00022989"/>
    </source>
</evidence>
<feature type="transmembrane region" description="Helical" evidence="5">
    <location>
        <begin position="255"/>
        <end position="273"/>
    </location>
</feature>
<feature type="transmembrane region" description="Helical" evidence="5">
    <location>
        <begin position="322"/>
        <end position="344"/>
    </location>
</feature>
<keyword evidence="2 5" id="KW-0812">Transmembrane</keyword>
<feature type="transmembrane region" description="Helical" evidence="5">
    <location>
        <begin position="293"/>
        <end position="310"/>
    </location>
</feature>
<dbReference type="AlphaFoldDB" id="A0A0U5GFT0"/>
<feature type="transmembrane region" description="Helical" evidence="5">
    <location>
        <begin position="169"/>
        <end position="190"/>
    </location>
</feature>
<dbReference type="EMBL" id="CDMC01000024">
    <property type="protein sequence ID" value="CEL11297.1"/>
    <property type="molecule type" value="Genomic_DNA"/>
</dbReference>
<evidence type="ECO:0000256" key="2">
    <source>
        <dbReference type="ARBA" id="ARBA00022692"/>
    </source>
</evidence>
<dbReference type="OMA" id="NIDESHQ"/>
<feature type="transmembrane region" description="Helical" evidence="5">
    <location>
        <begin position="371"/>
        <end position="392"/>
    </location>
</feature>
<dbReference type="PANTHER" id="PTHR23294:SF59">
    <property type="entry name" value="UNC93-LIKE PROTEIN C922.05C"/>
    <property type="match status" value="1"/>
</dbReference>